<keyword evidence="1" id="KW-0472">Membrane</keyword>
<accession>A0A8S1X7F0</accession>
<evidence type="ECO:0000313" key="4">
    <source>
        <dbReference type="Proteomes" id="UP000689195"/>
    </source>
</evidence>
<feature type="chain" id="PRO_5035820489" evidence="2">
    <location>
        <begin position="17"/>
        <end position="540"/>
    </location>
</feature>
<dbReference type="PANTHER" id="PTHR39767">
    <property type="entry name" value="CALCIUM/CALMODULIN-BINDING MEMBRANE PROTEIN PCM4-RELATED"/>
    <property type="match status" value="1"/>
</dbReference>
<sequence>MILIFVLILIIASTEQISFEVLNNTNVIGDIYYNGQRKEFKCNGVSNIYGQIGNDSYAIQQFQMPQHTMLRLEVILYGVDLNNQIDLYVDHDLAWSSKTSPMVSTQCGLSDMKMIQLKLDLSHSGSSGIVIFIANTQEIWGFSDLKLSVQQCPKGCVTCENEDTQEQCSLWEFGLNNWIQFQSVSFEGWSIFYGKDKTSICGNIALVGGYNNFGMNTILYNMIAMKPHYKVRIQVLWAKIDSWDNEQGQMMVDGIIVWRKNYTNSNGYGSKICGNSNQNYKTVFQRIDTIIDHTGNNMLINFTSTLDQASDDESFGLRDLFIYYLPCADRCKECHGPTISDCTKCSDNLFYDSGQCLNISNFEILQQNFNTIKFDDLSGWEVYQNQNSPVITTCMGTNLIGGFGVIGSGGYITKTFIVPPHTRLRLQVLIYKIDSWDNEKLIVEVDDAQVWTHVWSVDTDSNYCGQLWTDSKVYIDLIFEHTNEEARIKFSSTLNQDSIDESWGFREFTLMYESSVQIIELMTTTIIPVVYVLLIILIYL</sequence>
<dbReference type="OrthoDB" id="282595at2759"/>
<proteinExistence type="predicted"/>
<evidence type="ECO:0000256" key="1">
    <source>
        <dbReference type="SAM" id="Phobius"/>
    </source>
</evidence>
<gene>
    <name evidence="3" type="ORF">PPENT_87.1.T1070136</name>
</gene>
<feature type="signal peptide" evidence="2">
    <location>
        <begin position="1"/>
        <end position="16"/>
    </location>
</feature>
<keyword evidence="1" id="KW-0812">Transmembrane</keyword>
<keyword evidence="1" id="KW-1133">Transmembrane helix</keyword>
<dbReference type="AlphaFoldDB" id="A0A8S1X7F0"/>
<name>A0A8S1X7F0_9CILI</name>
<dbReference type="EMBL" id="CAJJDO010000107">
    <property type="protein sequence ID" value="CAD8194736.1"/>
    <property type="molecule type" value="Genomic_DNA"/>
</dbReference>
<reference evidence="3" key="1">
    <citation type="submission" date="2021-01" db="EMBL/GenBank/DDBJ databases">
        <authorList>
            <consortium name="Genoscope - CEA"/>
            <person name="William W."/>
        </authorList>
    </citation>
    <scope>NUCLEOTIDE SEQUENCE</scope>
</reference>
<dbReference type="Proteomes" id="UP000689195">
    <property type="component" value="Unassembled WGS sequence"/>
</dbReference>
<dbReference type="CDD" id="cd00064">
    <property type="entry name" value="FU"/>
    <property type="match status" value="1"/>
</dbReference>
<feature type="transmembrane region" description="Helical" evidence="1">
    <location>
        <begin position="518"/>
        <end position="539"/>
    </location>
</feature>
<comment type="caution">
    <text evidence="3">The sequence shown here is derived from an EMBL/GenBank/DDBJ whole genome shotgun (WGS) entry which is preliminary data.</text>
</comment>
<protein>
    <submittedName>
        <fullName evidence="3">Uncharacterized protein</fullName>
    </submittedName>
</protein>
<evidence type="ECO:0000256" key="2">
    <source>
        <dbReference type="SAM" id="SignalP"/>
    </source>
</evidence>
<keyword evidence="4" id="KW-1185">Reference proteome</keyword>
<evidence type="ECO:0000313" key="3">
    <source>
        <dbReference type="EMBL" id="CAD8194736.1"/>
    </source>
</evidence>
<dbReference type="PANTHER" id="PTHR39767:SF2">
    <property type="entry name" value="CHROMOSOME UNDETERMINED SCAFFOLD_1, WHOLE GENOME SHOTGUN SEQUENCE"/>
    <property type="match status" value="1"/>
</dbReference>
<organism evidence="3 4">
    <name type="scientific">Paramecium pentaurelia</name>
    <dbReference type="NCBI Taxonomy" id="43138"/>
    <lineage>
        <taxon>Eukaryota</taxon>
        <taxon>Sar</taxon>
        <taxon>Alveolata</taxon>
        <taxon>Ciliophora</taxon>
        <taxon>Intramacronucleata</taxon>
        <taxon>Oligohymenophorea</taxon>
        <taxon>Peniculida</taxon>
        <taxon>Parameciidae</taxon>
        <taxon>Paramecium</taxon>
    </lineage>
</organism>
<dbReference type="InterPro" id="IPR006212">
    <property type="entry name" value="Furin_repeat"/>
</dbReference>
<keyword evidence="2" id="KW-0732">Signal</keyword>